<evidence type="ECO:0000313" key="13">
    <source>
        <dbReference type="Proteomes" id="UP000317158"/>
    </source>
</evidence>
<dbReference type="PIRSF" id="PIRSF002155">
    <property type="entry name" value="Ribosomal_L1"/>
    <property type="match status" value="1"/>
</dbReference>
<gene>
    <name evidence="11" type="primary">rpl1</name>
    <name evidence="12" type="ORF">EF806_01930</name>
</gene>
<accession>A0A520KSF0</accession>
<dbReference type="GO" id="GO:0003735">
    <property type="term" value="F:structural constituent of ribosome"/>
    <property type="evidence" value="ECO:0007669"/>
    <property type="project" value="InterPro"/>
</dbReference>
<dbReference type="NCBIfam" id="NF003244">
    <property type="entry name" value="PRK04203.1"/>
    <property type="match status" value="1"/>
</dbReference>
<dbReference type="InterPro" id="IPR028364">
    <property type="entry name" value="Ribosomal_uL1/biogenesis"/>
</dbReference>
<keyword evidence="6 11" id="KW-0810">Translation regulation</keyword>
<dbReference type="GO" id="GO:0019843">
    <property type="term" value="F:rRNA binding"/>
    <property type="evidence" value="ECO:0007669"/>
    <property type="project" value="UniProtKB-UniRule"/>
</dbReference>
<comment type="caution">
    <text evidence="12">The sequence shown here is derived from an EMBL/GenBank/DDBJ whole genome shotgun (WGS) entry which is preliminary data.</text>
</comment>
<evidence type="ECO:0000256" key="2">
    <source>
        <dbReference type="ARBA" id="ARBA00011838"/>
    </source>
</evidence>
<comment type="similarity">
    <text evidence="1 11">Belongs to the universal ribosomal protein uL1 family.</text>
</comment>
<dbReference type="CDD" id="cd00403">
    <property type="entry name" value="Ribosomal_L1"/>
    <property type="match status" value="1"/>
</dbReference>
<keyword evidence="7 11" id="KW-0694">RNA-binding</keyword>
<comment type="function">
    <text evidence="11">Binds directly to 23S rRNA. Probably involved in E site tRNA release.</text>
</comment>
<dbReference type="HAMAP" id="MF_01318_A">
    <property type="entry name" value="Ribosomal_uL1_A"/>
    <property type="match status" value="1"/>
</dbReference>
<sequence>MNIVDPEKKIKEVIEESPKRKFVESVDVAINLKNIDMKNPNNRIKEEIMLPEGLGVERNIAVFAKGDLATRARKAGTDVFSDEDIEDIGKNKRDAKKLASKYDFFLAEPRYMASIGKKFGPILGPRGKMPIPIVDDSAIEDMIARYKKSIRINTKDNLTFHATLGKTTLGSDSLSKNLMTVLDRVTARLKDESNLKSVFIKTTMGVSKKIK</sequence>
<dbReference type="GO" id="GO:0015934">
    <property type="term" value="C:large ribosomal subunit"/>
    <property type="evidence" value="ECO:0007669"/>
    <property type="project" value="InterPro"/>
</dbReference>
<comment type="subunit">
    <text evidence="2 11">Part of the 50S ribosomal subunit.</text>
</comment>
<evidence type="ECO:0000313" key="12">
    <source>
        <dbReference type="EMBL" id="RZN64832.1"/>
    </source>
</evidence>
<dbReference type="PANTHER" id="PTHR36427:SF3">
    <property type="entry name" value="LARGE RIBOSOMAL SUBUNIT PROTEIN UL1M"/>
    <property type="match status" value="1"/>
</dbReference>
<dbReference type="InterPro" id="IPR023669">
    <property type="entry name" value="Ribosomal_uL1_arc"/>
</dbReference>
<keyword evidence="5 11" id="KW-0699">rRNA-binding</keyword>
<dbReference type="Gene3D" id="3.30.190.20">
    <property type="match status" value="1"/>
</dbReference>
<proteinExistence type="inferred from homology"/>
<dbReference type="PANTHER" id="PTHR36427">
    <property type="entry name" value="54S RIBOSOMAL PROTEIN L1, MITOCHONDRIAL"/>
    <property type="match status" value="1"/>
</dbReference>
<comment type="function">
    <text evidence="11">Protein L1 is also a translational repressor protein, it controls the translation of its operon by binding to its mRNA.</text>
</comment>
<dbReference type="Pfam" id="PF00687">
    <property type="entry name" value="Ribosomal_L1"/>
    <property type="match status" value="1"/>
</dbReference>
<dbReference type="Proteomes" id="UP000317158">
    <property type="component" value="Unassembled WGS sequence"/>
</dbReference>
<evidence type="ECO:0000256" key="11">
    <source>
        <dbReference type="HAMAP-Rule" id="MF_01318"/>
    </source>
</evidence>
<dbReference type="GO" id="GO:0006412">
    <property type="term" value="P:translation"/>
    <property type="evidence" value="ECO:0007669"/>
    <property type="project" value="UniProtKB-UniRule"/>
</dbReference>
<dbReference type="FunFam" id="3.40.50.790:FF:000005">
    <property type="entry name" value="50S ribosomal protein L1"/>
    <property type="match status" value="1"/>
</dbReference>
<protein>
    <recommendedName>
        <fullName evidence="11">Large ribosomal subunit protein uL1</fullName>
    </recommendedName>
</protein>
<dbReference type="InterPro" id="IPR023674">
    <property type="entry name" value="Ribosomal_uL1-like"/>
</dbReference>
<evidence type="ECO:0000256" key="4">
    <source>
        <dbReference type="ARBA" id="ARBA00022555"/>
    </source>
</evidence>
<evidence type="ECO:0000256" key="6">
    <source>
        <dbReference type="ARBA" id="ARBA00022845"/>
    </source>
</evidence>
<name>A0A520KSF0_METT2</name>
<evidence type="ECO:0000256" key="5">
    <source>
        <dbReference type="ARBA" id="ARBA00022730"/>
    </source>
</evidence>
<evidence type="ECO:0000256" key="8">
    <source>
        <dbReference type="ARBA" id="ARBA00022980"/>
    </source>
</evidence>
<dbReference type="EMBL" id="RXIF01000004">
    <property type="protein sequence ID" value="RZN64832.1"/>
    <property type="molecule type" value="Genomic_DNA"/>
</dbReference>
<organism evidence="12 13">
    <name type="scientific">Methanoliparum thermophilum</name>
    <dbReference type="NCBI Taxonomy" id="2491083"/>
    <lineage>
        <taxon>Archaea</taxon>
        <taxon>Methanobacteriati</taxon>
        <taxon>Methanobacteriota</taxon>
        <taxon>Candidatus Methanoliparia</taxon>
        <taxon>Candidatus Methanoliparales</taxon>
        <taxon>Candidatus Methanoliparaceae</taxon>
        <taxon>Candidatus Methanoliparum</taxon>
    </lineage>
</organism>
<dbReference type="Gene3D" id="3.40.50.790">
    <property type="match status" value="1"/>
</dbReference>
<evidence type="ECO:0000256" key="7">
    <source>
        <dbReference type="ARBA" id="ARBA00022884"/>
    </source>
</evidence>
<evidence type="ECO:0000256" key="10">
    <source>
        <dbReference type="ARBA" id="ARBA00045545"/>
    </source>
</evidence>
<evidence type="ECO:0000256" key="1">
    <source>
        <dbReference type="ARBA" id="ARBA00010531"/>
    </source>
</evidence>
<dbReference type="InterPro" id="IPR016095">
    <property type="entry name" value="Ribosomal_uL1_3-a/b-sand"/>
</dbReference>
<keyword evidence="4 11" id="KW-0820">tRNA-binding</keyword>
<reference evidence="12 13" key="1">
    <citation type="journal article" date="2019" name="Nat. Microbiol.">
        <title>Wide diversity of methane and short-chain alkane metabolisms in uncultured archaea.</title>
        <authorList>
            <person name="Borrel G."/>
            <person name="Adam P.S."/>
            <person name="McKay L.J."/>
            <person name="Chen L.X."/>
            <person name="Sierra-Garcia I.N."/>
            <person name="Sieber C.M."/>
            <person name="Letourneur Q."/>
            <person name="Ghozlane A."/>
            <person name="Andersen G.L."/>
            <person name="Li W.J."/>
            <person name="Hallam S.J."/>
            <person name="Muyzer G."/>
            <person name="de Oliveira V.M."/>
            <person name="Inskeep W.P."/>
            <person name="Banfield J.F."/>
            <person name="Gribaldo S."/>
        </authorList>
    </citation>
    <scope>NUCLEOTIDE SEQUENCE [LARGE SCALE GENOMIC DNA]</scope>
    <source>
        <strain evidence="12">NM1a</strain>
    </source>
</reference>
<dbReference type="SUPFAM" id="SSF56808">
    <property type="entry name" value="Ribosomal protein L1"/>
    <property type="match status" value="1"/>
</dbReference>
<dbReference type="InterPro" id="IPR002143">
    <property type="entry name" value="Ribosomal_uL1"/>
</dbReference>
<evidence type="ECO:0000256" key="3">
    <source>
        <dbReference type="ARBA" id="ARBA00022491"/>
    </source>
</evidence>
<keyword evidence="3 11" id="KW-0678">Repressor</keyword>
<keyword evidence="8 11" id="KW-0689">Ribosomal protein</keyword>
<dbReference type="GO" id="GO:0006417">
    <property type="term" value="P:regulation of translation"/>
    <property type="evidence" value="ECO:0007669"/>
    <property type="project" value="UniProtKB-KW"/>
</dbReference>
<keyword evidence="9 11" id="KW-0687">Ribonucleoprotein</keyword>
<evidence type="ECO:0000256" key="9">
    <source>
        <dbReference type="ARBA" id="ARBA00023274"/>
    </source>
</evidence>
<comment type="function">
    <text evidence="10">Probably involved in E site tRNA release. Binds directly to 23S rRNA.</text>
</comment>
<dbReference type="AlphaFoldDB" id="A0A520KSF0"/>
<dbReference type="GO" id="GO:0000049">
    <property type="term" value="F:tRNA binding"/>
    <property type="evidence" value="ECO:0007669"/>
    <property type="project" value="UniProtKB-KW"/>
</dbReference>